<dbReference type="InterPro" id="IPR045338">
    <property type="entry name" value="DUF6535"/>
</dbReference>
<evidence type="ECO:0000259" key="3">
    <source>
        <dbReference type="Pfam" id="PF20153"/>
    </source>
</evidence>
<keyword evidence="2" id="KW-1133">Transmembrane helix</keyword>
<gene>
    <name evidence="4" type="ORF">RDB_LOCUS168229</name>
</gene>
<dbReference type="InterPro" id="IPR016024">
    <property type="entry name" value="ARM-type_fold"/>
</dbReference>
<sequence>MLVKQWGEGYRSGQGLTAPYIQARTRQARYDKLKDWRTEDIVLILPVVMHAALGLFLFGLIIFLKDLSRVVLIPVAIVVALTAVVYFITTLLPLAVTFCPYNTPLSSERLWNYFVQKLGQYRIVRKDTWSTTSRQEDKIINDATPDRITTRALEWLISHGQNWETVDRAIEALSNSVLKPETWNLLAQHSLVILVAQRFTAIFSGVLDYDTDDLQLEDESQIKQAALYGRLLVNLAKHHKSTSIASTDADITRSRGLEATDFPSEGQVIAVERGLSLVSFNPINDSLAAQGVVCLSAWYSLTNRTNQTAKKWEHMLDRLVKVLLTAPFATGIPSEPVDMASPQPLISQFAYSSNAAPTPYIESPSTFTTRKMARTDNIYQRNHNQAHTAPTTNGGTDHLRNPTSSSTMFGHASPSDARATSDYEELSQHLKALVTEISQWKWDADQDQALHSLLRLFGSSLIHGPGRAEFSATLAIFAMLFNNYPDTLGDDILTSPTAEGQNDILSLRPKSPDDHEHKYDGYPPKLREAKRRLWRAKYAAEICTTQPEYLKKYTDSFLLLGLGGLLDSFTVLGLTGSAPDVVKIVASGLDKISPFTLSEPMNLPYILPASFDLRTYILDVITRALNPSPFEVPSEGLQDCSKATLLRHISQKKLWANFGHQLILPTVQLLHTSNDIRLQMQCLDGLDECCETHGSYNNHETGTNRGSDLWQTLFAFNVPYRVLELIKVSDDDELRSKALNSFCSITSIIPNSKQCDVSPQMIKVLKKLSLADLLDTLVEIIVGKWEHGHDMHIWKQAIELLPCELNSMDKNRDDQIRNNLKAFCDKHHETPGFGLIVLGLRQGMSN</sequence>
<comment type="caution">
    <text evidence="4">The sequence shown here is derived from an EMBL/GenBank/DDBJ whole genome shotgun (WGS) entry which is preliminary data.</text>
</comment>
<evidence type="ECO:0000313" key="5">
    <source>
        <dbReference type="Proteomes" id="UP000663846"/>
    </source>
</evidence>
<dbReference type="SUPFAM" id="SSF48371">
    <property type="entry name" value="ARM repeat"/>
    <property type="match status" value="1"/>
</dbReference>
<feature type="transmembrane region" description="Helical" evidence="2">
    <location>
        <begin position="41"/>
        <end position="64"/>
    </location>
</feature>
<organism evidence="4 5">
    <name type="scientific">Rhizoctonia solani</name>
    <dbReference type="NCBI Taxonomy" id="456999"/>
    <lineage>
        <taxon>Eukaryota</taxon>
        <taxon>Fungi</taxon>
        <taxon>Dikarya</taxon>
        <taxon>Basidiomycota</taxon>
        <taxon>Agaricomycotina</taxon>
        <taxon>Agaricomycetes</taxon>
        <taxon>Cantharellales</taxon>
        <taxon>Ceratobasidiaceae</taxon>
        <taxon>Rhizoctonia</taxon>
    </lineage>
</organism>
<keyword evidence="2" id="KW-0812">Transmembrane</keyword>
<name>A0A8H3BTS9_9AGAM</name>
<dbReference type="Pfam" id="PF20153">
    <property type="entry name" value="DUF6535"/>
    <property type="match status" value="1"/>
</dbReference>
<protein>
    <recommendedName>
        <fullName evidence="3">DUF6535 domain-containing protein</fullName>
    </recommendedName>
</protein>
<accession>A0A8H3BTS9</accession>
<evidence type="ECO:0000256" key="1">
    <source>
        <dbReference type="SAM" id="MobiDB-lite"/>
    </source>
</evidence>
<feature type="transmembrane region" description="Helical" evidence="2">
    <location>
        <begin position="71"/>
        <end position="96"/>
    </location>
</feature>
<feature type="compositionally biased region" description="Basic and acidic residues" evidence="1">
    <location>
        <begin position="510"/>
        <end position="520"/>
    </location>
</feature>
<evidence type="ECO:0000313" key="4">
    <source>
        <dbReference type="EMBL" id="CAE6466588.1"/>
    </source>
</evidence>
<reference evidence="4" key="1">
    <citation type="submission" date="2021-01" db="EMBL/GenBank/DDBJ databases">
        <authorList>
            <person name="Kaushik A."/>
        </authorList>
    </citation>
    <scope>NUCLEOTIDE SEQUENCE</scope>
    <source>
        <strain evidence="4">AG1-1C</strain>
    </source>
</reference>
<dbReference type="Proteomes" id="UP000663846">
    <property type="component" value="Unassembled WGS sequence"/>
</dbReference>
<feature type="region of interest" description="Disordered" evidence="1">
    <location>
        <begin position="502"/>
        <end position="522"/>
    </location>
</feature>
<keyword evidence="2" id="KW-0472">Membrane</keyword>
<dbReference type="AlphaFoldDB" id="A0A8H3BTS9"/>
<proteinExistence type="predicted"/>
<evidence type="ECO:0000256" key="2">
    <source>
        <dbReference type="SAM" id="Phobius"/>
    </source>
</evidence>
<dbReference type="EMBL" id="CAJMWS010000857">
    <property type="protein sequence ID" value="CAE6466588.1"/>
    <property type="molecule type" value="Genomic_DNA"/>
</dbReference>
<feature type="domain" description="DUF6535" evidence="3">
    <location>
        <begin position="1"/>
        <end position="64"/>
    </location>
</feature>